<dbReference type="AlphaFoldDB" id="A0A074LXF4"/>
<comment type="caution">
    <text evidence="1">The sequence shown here is derived from an EMBL/GenBank/DDBJ whole genome shotgun (WGS) entry which is preliminary data.</text>
</comment>
<dbReference type="RefSeq" id="WP_038083876.1">
    <property type="nucleotide sequence ID" value="NZ_JMIR01000002.1"/>
</dbReference>
<dbReference type="OrthoDB" id="9907513at2"/>
<evidence type="ECO:0000313" key="2">
    <source>
        <dbReference type="Proteomes" id="UP000027931"/>
    </source>
</evidence>
<dbReference type="Proteomes" id="UP000027931">
    <property type="component" value="Unassembled WGS sequence"/>
</dbReference>
<keyword evidence="2" id="KW-1185">Reference proteome</keyword>
<proteinExistence type="predicted"/>
<evidence type="ECO:0000313" key="1">
    <source>
        <dbReference type="EMBL" id="KEO84788.1"/>
    </source>
</evidence>
<protein>
    <submittedName>
        <fullName evidence="1">Uncharacterized protein</fullName>
    </submittedName>
</protein>
<dbReference type="EMBL" id="JMIR01000002">
    <property type="protein sequence ID" value="KEO84788.1"/>
    <property type="molecule type" value="Genomic_DNA"/>
</dbReference>
<reference evidence="1 2" key="1">
    <citation type="journal article" date="2013" name="Int. J. Syst. Evol. Microbiol.">
        <title>Tumebacillus flagellatus sp. nov., an alpha-amylase/pullulanase-producing bacterium isolated from cassava wastewater.</title>
        <authorList>
            <person name="Wang Q."/>
            <person name="Xie N."/>
            <person name="Qin Y."/>
            <person name="Shen N."/>
            <person name="Zhu J."/>
            <person name="Mi H."/>
            <person name="Huang R."/>
        </authorList>
    </citation>
    <scope>NUCLEOTIDE SEQUENCE [LARGE SCALE GENOMIC DNA]</scope>
    <source>
        <strain evidence="1 2">GST4</strain>
    </source>
</reference>
<organism evidence="1 2">
    <name type="scientific">Tumebacillus flagellatus</name>
    <dbReference type="NCBI Taxonomy" id="1157490"/>
    <lineage>
        <taxon>Bacteria</taxon>
        <taxon>Bacillati</taxon>
        <taxon>Bacillota</taxon>
        <taxon>Bacilli</taxon>
        <taxon>Bacillales</taxon>
        <taxon>Alicyclobacillaceae</taxon>
        <taxon>Tumebacillus</taxon>
    </lineage>
</organism>
<name>A0A074LXF4_9BACL</name>
<accession>A0A074LXF4</accession>
<sequence length="101" mass="11679">MLTHKQRAAFSADWRSVIDDAESLGHRARLISFPSMPSLHDVLRFDTDENAITAVCFRGKWRLWLNSEKTLRHHETPYDAEAIAIIRGWLNEIEGYREVAA</sequence>
<gene>
    <name evidence="1" type="ORF">EL26_01905</name>
</gene>
<dbReference type="STRING" id="1157490.EL26_01905"/>